<name>A0A2W5FHU2_9BACT</name>
<accession>A0A2W5FHU2</accession>
<evidence type="ECO:0000313" key="1">
    <source>
        <dbReference type="EMBL" id="PZP54848.1"/>
    </source>
</evidence>
<dbReference type="AlphaFoldDB" id="A0A2W5FHU2"/>
<dbReference type="Proteomes" id="UP000249739">
    <property type="component" value="Unassembled WGS sequence"/>
</dbReference>
<comment type="caution">
    <text evidence="1">The sequence shown here is derived from an EMBL/GenBank/DDBJ whole genome shotgun (WGS) entry which is preliminary data.</text>
</comment>
<reference evidence="1 2" key="1">
    <citation type="submission" date="2017-08" db="EMBL/GenBank/DDBJ databases">
        <title>Infants hospitalized years apart are colonized by the same room-sourced microbial strains.</title>
        <authorList>
            <person name="Brooks B."/>
            <person name="Olm M.R."/>
            <person name="Firek B.A."/>
            <person name="Baker R."/>
            <person name="Thomas B.C."/>
            <person name="Morowitz M.J."/>
            <person name="Banfield J.F."/>
        </authorList>
    </citation>
    <scope>NUCLEOTIDE SEQUENCE [LARGE SCALE GENOMIC DNA]</scope>
    <source>
        <strain evidence="1">S2_006_000_R2_64</strain>
    </source>
</reference>
<proteinExistence type="predicted"/>
<protein>
    <submittedName>
        <fullName evidence="1">Uncharacterized protein</fullName>
    </submittedName>
</protein>
<evidence type="ECO:0000313" key="2">
    <source>
        <dbReference type="Proteomes" id="UP000249739"/>
    </source>
</evidence>
<organism evidence="1 2">
    <name type="scientific">Micavibrio aeruginosavorus</name>
    <dbReference type="NCBI Taxonomy" id="349221"/>
    <lineage>
        <taxon>Bacteria</taxon>
        <taxon>Pseudomonadati</taxon>
        <taxon>Bdellovibrionota</taxon>
        <taxon>Bdellovibrionia</taxon>
        <taxon>Bdellovibrionales</taxon>
        <taxon>Pseudobdellovibrionaceae</taxon>
        <taxon>Micavibrio</taxon>
    </lineage>
</organism>
<dbReference type="EMBL" id="QFOT01000105">
    <property type="protein sequence ID" value="PZP54848.1"/>
    <property type="molecule type" value="Genomic_DNA"/>
</dbReference>
<gene>
    <name evidence="1" type="ORF">DI586_08640</name>
</gene>
<feature type="non-terminal residue" evidence="1">
    <location>
        <position position="319"/>
    </location>
</feature>
<sequence>MSEPNFDAYRRYTEIKHFEPVEIIDGGKPGTYDDFIQVEYSGFVGLDGKKTQSLVDLFVNVADDKRTRPIENDDIITGPMSSTYSKAETREWFQKQISEVQTGVEKHREHGGGLSDGDAGIVYVDTRSASLDGFSKMLGKNLGLNNPEFERLEDIFTREHEAAHQMLNLKEAGADYIAAVRLRQTNPGPETDAYLQTKADFRTLLPFRTLDNEKLVTRVTNYGYGNATGIHSALYASANEIKNMTLEEMYSLSQNYESLNGKEGNVPSGVGKNSMRPEMKVWQAMQEVNPTMLSQDYKQGALASAAQKLIDNGAFLHGS</sequence>